<comment type="caution">
    <text evidence="2">The sequence shown here is derived from an EMBL/GenBank/DDBJ whole genome shotgun (WGS) entry which is preliminary data.</text>
</comment>
<accession>A0A1R2AQ33</accession>
<organism evidence="2 3">
    <name type="scientific">Stentor coeruleus</name>
    <dbReference type="NCBI Taxonomy" id="5963"/>
    <lineage>
        <taxon>Eukaryota</taxon>
        <taxon>Sar</taxon>
        <taxon>Alveolata</taxon>
        <taxon>Ciliophora</taxon>
        <taxon>Postciliodesmatophora</taxon>
        <taxon>Heterotrichea</taxon>
        <taxon>Heterotrichida</taxon>
        <taxon>Stentoridae</taxon>
        <taxon>Stentor</taxon>
    </lineage>
</organism>
<proteinExistence type="predicted"/>
<evidence type="ECO:0000313" key="3">
    <source>
        <dbReference type="Proteomes" id="UP000187209"/>
    </source>
</evidence>
<gene>
    <name evidence="2" type="ORF">SteCoe_36512</name>
</gene>
<dbReference type="Proteomes" id="UP000187209">
    <property type="component" value="Unassembled WGS sequence"/>
</dbReference>
<protein>
    <submittedName>
        <fullName evidence="2">Uncharacterized protein</fullName>
    </submittedName>
</protein>
<sequence length="191" mass="22338">MLPSGDYCENDKRRISTSSQTNYPDSDKIIFARAYINSSEQKKSRNSIEKNNPSTIGPFKLPQTKTKTHRYQKSSQSPHVDTNFSNIITTKNNPTMKIRKINRINHIFKDIQQAKISNSESPKYSSVKKAKNHISIYKKPLSVDIFNNISEELFTIRIDKKPRKKPERNYAMHKTFYDILKEIRQRVTGRE</sequence>
<reference evidence="2 3" key="1">
    <citation type="submission" date="2016-11" db="EMBL/GenBank/DDBJ databases">
        <title>The macronuclear genome of Stentor coeruleus: a giant cell with tiny introns.</title>
        <authorList>
            <person name="Slabodnick M."/>
            <person name="Ruby J.G."/>
            <person name="Reiff S.B."/>
            <person name="Swart E.C."/>
            <person name="Gosai S."/>
            <person name="Prabakaran S."/>
            <person name="Witkowska E."/>
            <person name="Larue G.E."/>
            <person name="Fisher S."/>
            <person name="Freeman R.M."/>
            <person name="Gunawardena J."/>
            <person name="Chu W."/>
            <person name="Stover N.A."/>
            <person name="Gregory B.D."/>
            <person name="Nowacki M."/>
            <person name="Derisi J."/>
            <person name="Roy S.W."/>
            <person name="Marshall W.F."/>
            <person name="Sood P."/>
        </authorList>
    </citation>
    <scope>NUCLEOTIDE SEQUENCE [LARGE SCALE GENOMIC DNA]</scope>
    <source>
        <strain evidence="2">WM001</strain>
    </source>
</reference>
<keyword evidence="3" id="KW-1185">Reference proteome</keyword>
<dbReference type="EMBL" id="MPUH01001680">
    <property type="protein sequence ID" value="OMJ66589.1"/>
    <property type="molecule type" value="Genomic_DNA"/>
</dbReference>
<evidence type="ECO:0000313" key="2">
    <source>
        <dbReference type="EMBL" id="OMJ66589.1"/>
    </source>
</evidence>
<feature type="region of interest" description="Disordered" evidence="1">
    <location>
        <begin position="1"/>
        <end position="24"/>
    </location>
</feature>
<dbReference type="AlphaFoldDB" id="A0A1R2AQ33"/>
<feature type="region of interest" description="Disordered" evidence="1">
    <location>
        <begin position="39"/>
        <end position="64"/>
    </location>
</feature>
<name>A0A1R2AQ33_9CILI</name>
<evidence type="ECO:0000256" key="1">
    <source>
        <dbReference type="SAM" id="MobiDB-lite"/>
    </source>
</evidence>